<keyword evidence="3" id="KW-1185">Reference proteome</keyword>
<keyword evidence="1" id="KW-0472">Membrane</keyword>
<gene>
    <name evidence="2" type="ORF">EGC82_04585</name>
</gene>
<dbReference type="OrthoDB" id="6261642at2"/>
<organism evidence="2 3">
    <name type="scientific">Shewanella livingstonensis</name>
    <dbReference type="NCBI Taxonomy" id="150120"/>
    <lineage>
        <taxon>Bacteria</taxon>
        <taxon>Pseudomonadati</taxon>
        <taxon>Pseudomonadota</taxon>
        <taxon>Gammaproteobacteria</taxon>
        <taxon>Alteromonadales</taxon>
        <taxon>Shewanellaceae</taxon>
        <taxon>Shewanella</taxon>
    </lineage>
</organism>
<dbReference type="AlphaFoldDB" id="A0A3G8LRN3"/>
<dbReference type="RefSeq" id="WP_124729714.1">
    <property type="nucleotide sequence ID" value="NZ_CBCSKC010000092.1"/>
</dbReference>
<accession>A0A3G8LRN3</accession>
<name>A0A3G8LRN3_9GAMM</name>
<dbReference type="Proteomes" id="UP000278035">
    <property type="component" value="Chromosome"/>
</dbReference>
<feature type="transmembrane region" description="Helical" evidence="1">
    <location>
        <begin position="146"/>
        <end position="165"/>
    </location>
</feature>
<proteinExistence type="predicted"/>
<dbReference type="EMBL" id="CP034015">
    <property type="protein sequence ID" value="AZG72104.1"/>
    <property type="molecule type" value="Genomic_DNA"/>
</dbReference>
<evidence type="ECO:0000256" key="1">
    <source>
        <dbReference type="SAM" id="Phobius"/>
    </source>
</evidence>
<feature type="transmembrane region" description="Helical" evidence="1">
    <location>
        <begin position="16"/>
        <end position="38"/>
    </location>
</feature>
<evidence type="ECO:0000313" key="3">
    <source>
        <dbReference type="Proteomes" id="UP000278035"/>
    </source>
</evidence>
<evidence type="ECO:0000313" key="2">
    <source>
        <dbReference type="EMBL" id="AZG72104.1"/>
    </source>
</evidence>
<reference evidence="3" key="1">
    <citation type="submission" date="2018-11" db="EMBL/GenBank/DDBJ databases">
        <title>Shewanella sp. M2.</title>
        <authorList>
            <person name="Hwang Y.J."/>
            <person name="Hwang C.Y."/>
        </authorList>
    </citation>
    <scope>NUCLEOTIDE SEQUENCE [LARGE SCALE GENOMIC DNA]</scope>
    <source>
        <strain evidence="3">LMG 19866</strain>
    </source>
</reference>
<dbReference type="KEGG" id="slj:EGC82_04585"/>
<protein>
    <submittedName>
        <fullName evidence="2">Uncharacterized protein</fullName>
    </submittedName>
</protein>
<sequence length="167" mass="19153">MICLVGIPLGLFALDYYQYVLEATFTALAVILVSHFIIHFKTGFKATLTKDAIELPISQHSTGYVSFSRVKEIRIQRFYHIYRYVKPGAIFNSPARGEIYTHAHLVLNNGEVVNLSRVNLVSLPEIVEYIQQRYSPKISYRYPMPLTFLGGMFLLYIVLLISQIMTI</sequence>
<keyword evidence="1" id="KW-1133">Transmembrane helix</keyword>
<keyword evidence="1" id="KW-0812">Transmembrane</keyword>